<evidence type="ECO:0000313" key="3">
    <source>
        <dbReference type="EMBL" id="MCM6774371.1"/>
    </source>
</evidence>
<accession>A0A9X2IYY1</accession>
<organism evidence="3 4">
    <name type="scientific">Nocardia pulmonis</name>
    <dbReference type="NCBI Taxonomy" id="2951408"/>
    <lineage>
        <taxon>Bacteria</taxon>
        <taxon>Bacillati</taxon>
        <taxon>Actinomycetota</taxon>
        <taxon>Actinomycetes</taxon>
        <taxon>Mycobacteriales</taxon>
        <taxon>Nocardiaceae</taxon>
        <taxon>Nocardia</taxon>
    </lineage>
</organism>
<dbReference type="AlphaFoldDB" id="A0A9X2IYY1"/>
<gene>
    <name evidence="3" type="ORF">NDR86_12880</name>
</gene>
<sequence length="127" mass="12358">MSLFTVRRVVAAGLVGGAATAVLALPAVASAQAPLSSGSGSSGPAISGPVIVAPVAPGSPAPDGSGTVIVTPDGQRVIGVPAQPLAPGATVGAPGQCHTVTGQDARFYLERDGDPRPDRTLVICSRP</sequence>
<feature type="compositionally biased region" description="Low complexity" evidence="1">
    <location>
        <begin position="33"/>
        <end position="49"/>
    </location>
</feature>
<protein>
    <submittedName>
        <fullName evidence="3">Uncharacterized protein</fullName>
    </submittedName>
</protein>
<evidence type="ECO:0000256" key="1">
    <source>
        <dbReference type="SAM" id="MobiDB-lite"/>
    </source>
</evidence>
<name>A0A9X2IYY1_9NOCA</name>
<comment type="caution">
    <text evidence="3">The sequence shown here is derived from an EMBL/GenBank/DDBJ whole genome shotgun (WGS) entry which is preliminary data.</text>
</comment>
<feature type="region of interest" description="Disordered" evidence="1">
    <location>
        <begin position="33"/>
        <end position="66"/>
    </location>
</feature>
<feature type="chain" id="PRO_5040983109" evidence="2">
    <location>
        <begin position="25"/>
        <end position="127"/>
    </location>
</feature>
<feature type="signal peptide" evidence="2">
    <location>
        <begin position="1"/>
        <end position="24"/>
    </location>
</feature>
<dbReference type="EMBL" id="JAMRXG010000005">
    <property type="protein sequence ID" value="MCM6774371.1"/>
    <property type="molecule type" value="Genomic_DNA"/>
</dbReference>
<evidence type="ECO:0000256" key="2">
    <source>
        <dbReference type="SAM" id="SignalP"/>
    </source>
</evidence>
<dbReference type="RefSeq" id="WP_251911930.1">
    <property type="nucleotide sequence ID" value="NZ_JAMRXG010000005.1"/>
</dbReference>
<keyword evidence="2" id="KW-0732">Signal</keyword>
<proteinExistence type="predicted"/>
<evidence type="ECO:0000313" key="4">
    <source>
        <dbReference type="Proteomes" id="UP001139157"/>
    </source>
</evidence>
<dbReference type="Proteomes" id="UP001139157">
    <property type="component" value="Unassembled WGS sequence"/>
</dbReference>
<keyword evidence="4" id="KW-1185">Reference proteome</keyword>
<reference evidence="3" key="1">
    <citation type="submission" date="2022-06" db="EMBL/GenBank/DDBJ databases">
        <title>Novel species in genus nocardia.</title>
        <authorList>
            <person name="Li F."/>
        </authorList>
    </citation>
    <scope>NUCLEOTIDE SEQUENCE</scope>
    <source>
        <strain evidence="3">CDC141</strain>
    </source>
</reference>